<evidence type="ECO:0000256" key="4">
    <source>
        <dbReference type="ARBA" id="ARBA00022741"/>
    </source>
</evidence>
<keyword evidence="15" id="KW-1185">Reference proteome</keyword>
<keyword evidence="11" id="KW-1133">Transmembrane helix</keyword>
<accession>A0ABU8YG28</accession>
<evidence type="ECO:0000256" key="10">
    <source>
        <dbReference type="SAM" id="MobiDB-lite"/>
    </source>
</evidence>
<keyword evidence="4" id="KW-0547">Nucleotide-binding</keyword>
<keyword evidence="11" id="KW-0812">Transmembrane</keyword>
<dbReference type="EMBL" id="JBBLXS010000003">
    <property type="protein sequence ID" value="MEK0183323.1"/>
    <property type="molecule type" value="Genomic_DNA"/>
</dbReference>
<dbReference type="PANTHER" id="PTHR32309">
    <property type="entry name" value="TYROSINE-PROTEIN KINASE"/>
    <property type="match status" value="1"/>
</dbReference>
<keyword evidence="3 14" id="KW-0808">Transferase</keyword>
<feature type="coiled-coil region" evidence="9">
    <location>
        <begin position="202"/>
        <end position="236"/>
    </location>
</feature>
<dbReference type="InterPro" id="IPR025669">
    <property type="entry name" value="AAA_dom"/>
</dbReference>
<dbReference type="Gene3D" id="3.40.50.300">
    <property type="entry name" value="P-loop containing nucleotide triphosphate hydrolases"/>
    <property type="match status" value="1"/>
</dbReference>
<sequence length="744" mass="82582">MESSENGMGFQEYWQILKRRWLPALAVFASVVALATYITLKEKPVYEAEGKLLFKKTTPGSALTELGKEIGQLTPAAEQSNPLTTEIELIRSVEIVEKTINKLQLQDEKNHHLKVKIFLKNLTVATIRGADILTVSYKDKNPQVAADVVKTMMIFYIDNNQKVNRLEAVSVRQFIEKKLPNSDKAMRKAAAELSKFKEDNKVVNLEEEAKSAVAVMAGLESQIDQAKSDFIKASAKSKAFENQLQMTPQQALATSTLSQSSTVQEALKEYKQIERQLAIEQNRYLDTSPVITRLVTKKATMKALLDEQIKQVLGGQQPLENQSLQIGEVKPKLIQEFISVDVERQGLADRVTILSNALAAYKQRVKVLPALEKQKRELERKLQEAEADYEELQKKLQQIRITENQQVGNARIIQKPSVPEEPVRSRKSLLLVSGTLLGTLLAIAAALLLESQDKSVKTIEEARELFGFTLLGVIPFHKKPEKNTRRNSKRLKSTSQDLEPSPQQIVVRDSAHTSSSAAYRMLQANLRFLSSDKELKVIVVSSSLPQEGKSTVSANLAVAIAQLGRKVLLVDADMHCPVQHRIWELPNQVGLSNAIVGQAELKSAIAQVMENLDVLPCGVIPPNPMALLDSQRITSLIKQFAASYDAVIIDAPSLNVAADALILGNKADGILLVVRPGVLHSGTVAFAKELLKKSSQQVLGLVVNGVIPKNEPHSHYYFTNESYAQEQNANFNHKILRSPREMGR</sequence>
<feature type="coiled-coil region" evidence="9">
    <location>
        <begin position="368"/>
        <end position="402"/>
    </location>
</feature>
<keyword evidence="5" id="KW-0418">Kinase</keyword>
<evidence type="ECO:0000256" key="7">
    <source>
        <dbReference type="ARBA" id="ARBA00023137"/>
    </source>
</evidence>
<feature type="transmembrane region" description="Helical" evidence="11">
    <location>
        <begin position="21"/>
        <end position="40"/>
    </location>
</feature>
<evidence type="ECO:0000256" key="1">
    <source>
        <dbReference type="ARBA" id="ARBA00007316"/>
    </source>
</evidence>
<keyword evidence="6" id="KW-0067">ATP-binding</keyword>
<proteinExistence type="inferred from homology"/>
<evidence type="ECO:0000313" key="15">
    <source>
        <dbReference type="Proteomes" id="UP001384579"/>
    </source>
</evidence>
<evidence type="ECO:0000259" key="12">
    <source>
        <dbReference type="Pfam" id="PF13614"/>
    </source>
</evidence>
<evidence type="ECO:0000256" key="3">
    <source>
        <dbReference type="ARBA" id="ARBA00022679"/>
    </source>
</evidence>
<evidence type="ECO:0000256" key="6">
    <source>
        <dbReference type="ARBA" id="ARBA00022840"/>
    </source>
</evidence>
<dbReference type="InterPro" id="IPR027417">
    <property type="entry name" value="P-loop_NTPase"/>
</dbReference>
<comment type="catalytic activity">
    <reaction evidence="8">
        <text>L-tyrosyl-[protein] + ATP = O-phospho-L-tyrosyl-[protein] + ADP + H(+)</text>
        <dbReference type="Rhea" id="RHEA:10596"/>
        <dbReference type="Rhea" id="RHEA-COMP:10136"/>
        <dbReference type="Rhea" id="RHEA-COMP:20101"/>
        <dbReference type="ChEBI" id="CHEBI:15378"/>
        <dbReference type="ChEBI" id="CHEBI:30616"/>
        <dbReference type="ChEBI" id="CHEBI:46858"/>
        <dbReference type="ChEBI" id="CHEBI:61978"/>
        <dbReference type="ChEBI" id="CHEBI:456216"/>
        <dbReference type="EC" id="2.7.10.2"/>
    </reaction>
</comment>
<dbReference type="CDD" id="cd05387">
    <property type="entry name" value="BY-kinase"/>
    <property type="match status" value="1"/>
</dbReference>
<dbReference type="SUPFAM" id="SSF52540">
    <property type="entry name" value="P-loop containing nucleoside triphosphate hydrolases"/>
    <property type="match status" value="1"/>
</dbReference>
<comment type="caution">
    <text evidence="14">The sequence shown here is derived from an EMBL/GenBank/DDBJ whole genome shotgun (WGS) entry which is preliminary data.</text>
</comment>
<dbReference type="EC" id="2.7.10.2" evidence="2"/>
<protein>
    <recommendedName>
        <fullName evidence="2">non-specific protein-tyrosine kinase</fullName>
        <ecNumber evidence="2">2.7.10.2</ecNumber>
    </recommendedName>
</protein>
<evidence type="ECO:0000256" key="8">
    <source>
        <dbReference type="ARBA" id="ARBA00051245"/>
    </source>
</evidence>
<evidence type="ECO:0000256" key="2">
    <source>
        <dbReference type="ARBA" id="ARBA00011903"/>
    </source>
</evidence>
<dbReference type="Pfam" id="PF13614">
    <property type="entry name" value="AAA_31"/>
    <property type="match status" value="1"/>
</dbReference>
<dbReference type="Proteomes" id="UP001384579">
    <property type="component" value="Unassembled WGS sequence"/>
</dbReference>
<comment type="similarity">
    <text evidence="1">Belongs to the CpsD/CapB family.</text>
</comment>
<organism evidence="14 15">
    <name type="scientific">Microcoleus anatoxicus PTRS2</name>
    <dbReference type="NCBI Taxonomy" id="2705321"/>
    <lineage>
        <taxon>Bacteria</taxon>
        <taxon>Bacillati</taxon>
        <taxon>Cyanobacteriota</taxon>
        <taxon>Cyanophyceae</taxon>
        <taxon>Oscillatoriophycideae</taxon>
        <taxon>Oscillatoriales</taxon>
        <taxon>Microcoleaceae</taxon>
        <taxon>Microcoleus</taxon>
        <taxon>Microcoleus anatoxicus</taxon>
    </lineage>
</organism>
<dbReference type="InterPro" id="IPR032807">
    <property type="entry name" value="GNVR"/>
</dbReference>
<evidence type="ECO:0000256" key="5">
    <source>
        <dbReference type="ARBA" id="ARBA00022777"/>
    </source>
</evidence>
<evidence type="ECO:0000313" key="14">
    <source>
        <dbReference type="EMBL" id="MEK0183323.1"/>
    </source>
</evidence>
<name>A0ABU8YG28_9CYAN</name>
<dbReference type="GO" id="GO:0004715">
    <property type="term" value="F:non-membrane spanning protein tyrosine kinase activity"/>
    <property type="evidence" value="ECO:0007669"/>
    <property type="project" value="UniProtKB-EC"/>
</dbReference>
<evidence type="ECO:0000256" key="11">
    <source>
        <dbReference type="SAM" id="Phobius"/>
    </source>
</evidence>
<evidence type="ECO:0000259" key="13">
    <source>
        <dbReference type="Pfam" id="PF13807"/>
    </source>
</evidence>
<keyword evidence="9" id="KW-0175">Coiled coil</keyword>
<keyword evidence="11" id="KW-0472">Membrane</keyword>
<dbReference type="NCBIfam" id="TIGR01007">
    <property type="entry name" value="eps_fam"/>
    <property type="match status" value="1"/>
</dbReference>
<dbReference type="InterPro" id="IPR050445">
    <property type="entry name" value="Bact_polysacc_biosynth/exp"/>
</dbReference>
<feature type="domain" description="AAA" evidence="12">
    <location>
        <begin position="536"/>
        <end position="674"/>
    </location>
</feature>
<dbReference type="RefSeq" id="WP_340520351.1">
    <property type="nucleotide sequence ID" value="NZ_JBBLXS010000003.1"/>
</dbReference>
<feature type="region of interest" description="Disordered" evidence="10">
    <location>
        <begin position="479"/>
        <end position="509"/>
    </location>
</feature>
<dbReference type="Pfam" id="PF13807">
    <property type="entry name" value="GNVR"/>
    <property type="match status" value="1"/>
</dbReference>
<feature type="compositionally biased region" description="Basic residues" evidence="10">
    <location>
        <begin position="479"/>
        <end position="492"/>
    </location>
</feature>
<evidence type="ECO:0000256" key="9">
    <source>
        <dbReference type="SAM" id="Coils"/>
    </source>
</evidence>
<reference evidence="14 15" key="1">
    <citation type="journal article" date="2020" name="Harmful Algae">
        <title>Molecular and morphological characterization of a novel dihydroanatoxin-a producing Microcoleus species (cyanobacteria) from the Russian River, California, USA.</title>
        <authorList>
            <person name="Conklin K.Y."/>
            <person name="Stancheva R."/>
            <person name="Otten T.G."/>
            <person name="Fadness R."/>
            <person name="Boyer G.L."/>
            <person name="Read B."/>
            <person name="Zhang X."/>
            <person name="Sheath R.G."/>
        </authorList>
    </citation>
    <scope>NUCLEOTIDE SEQUENCE [LARGE SCALE GENOMIC DNA]</scope>
    <source>
        <strain evidence="14 15">PTRS2</strain>
    </source>
</reference>
<dbReference type="PANTHER" id="PTHR32309:SF13">
    <property type="entry name" value="FERRIC ENTEROBACTIN TRANSPORT PROTEIN FEPE"/>
    <property type="match status" value="1"/>
</dbReference>
<keyword evidence="7" id="KW-0829">Tyrosine-protein kinase</keyword>
<dbReference type="InterPro" id="IPR005702">
    <property type="entry name" value="Wzc-like_C"/>
</dbReference>
<feature type="compositionally biased region" description="Polar residues" evidence="10">
    <location>
        <begin position="493"/>
        <end position="504"/>
    </location>
</feature>
<gene>
    <name evidence="14" type="ORF">WMG39_00500</name>
</gene>
<feature type="domain" description="Tyrosine-protein kinase G-rich" evidence="13">
    <location>
        <begin position="377"/>
        <end position="448"/>
    </location>
</feature>